<reference evidence="10" key="1">
    <citation type="journal article" date="2023" name="G3 (Bethesda)">
        <title>Whole genome assembly and annotation of the endangered Caribbean coral Acropora cervicornis.</title>
        <authorList>
            <person name="Selwyn J.D."/>
            <person name="Vollmer S.V."/>
        </authorList>
    </citation>
    <scope>NUCLEOTIDE SEQUENCE</scope>
    <source>
        <strain evidence="10">K2</strain>
    </source>
</reference>
<dbReference type="InterPro" id="IPR036910">
    <property type="entry name" value="HMG_box_dom_sf"/>
</dbReference>
<comment type="caution">
    <text evidence="10">The sequence shown here is derived from an EMBL/GenBank/DDBJ whole genome shotgun (WGS) entry which is preliminary data.</text>
</comment>
<evidence type="ECO:0000313" key="10">
    <source>
        <dbReference type="EMBL" id="KAK2565987.1"/>
    </source>
</evidence>
<feature type="compositionally biased region" description="Polar residues" evidence="6">
    <location>
        <begin position="222"/>
        <end position="242"/>
    </location>
</feature>
<feature type="compositionally biased region" description="Basic and acidic residues" evidence="6">
    <location>
        <begin position="311"/>
        <end position="322"/>
    </location>
</feature>
<gene>
    <name evidence="10" type="ORF">P5673_010305</name>
</gene>
<dbReference type="PANTHER" id="PTHR10270:SF323">
    <property type="entry name" value="TRANSCRIPTION FACTOR SOX-14-RELATED"/>
    <property type="match status" value="1"/>
</dbReference>
<dbReference type="PROSITE" id="PS51050">
    <property type="entry name" value="ZF_CW"/>
    <property type="match status" value="1"/>
</dbReference>
<accession>A0AAD9QR48</accession>
<keyword evidence="5" id="KW-0539">Nucleus</keyword>
<dbReference type="AlphaFoldDB" id="A0AAD9QR48"/>
<evidence type="ECO:0000256" key="2">
    <source>
        <dbReference type="ARBA" id="ARBA00022771"/>
    </source>
</evidence>
<dbReference type="GO" id="GO:0000978">
    <property type="term" value="F:RNA polymerase II cis-regulatory region sequence-specific DNA binding"/>
    <property type="evidence" value="ECO:0007669"/>
    <property type="project" value="TreeGrafter"/>
</dbReference>
<evidence type="ECO:0000256" key="4">
    <source>
        <dbReference type="ARBA" id="ARBA00023125"/>
    </source>
</evidence>
<dbReference type="EMBL" id="JARQWQ010000018">
    <property type="protein sequence ID" value="KAK2565987.1"/>
    <property type="molecule type" value="Genomic_DNA"/>
</dbReference>
<dbReference type="Gene3D" id="3.30.40.100">
    <property type="match status" value="1"/>
</dbReference>
<dbReference type="GO" id="GO:0008270">
    <property type="term" value="F:zinc ion binding"/>
    <property type="evidence" value="ECO:0007669"/>
    <property type="project" value="UniProtKB-KW"/>
</dbReference>
<evidence type="ECO:0000259" key="7">
    <source>
        <dbReference type="PROSITE" id="PS50118"/>
    </source>
</evidence>
<evidence type="ECO:0000256" key="3">
    <source>
        <dbReference type="ARBA" id="ARBA00022833"/>
    </source>
</evidence>
<feature type="domain" description="CW-type" evidence="9">
    <location>
        <begin position="444"/>
        <end position="480"/>
    </location>
</feature>
<dbReference type="GO" id="GO:0001228">
    <property type="term" value="F:DNA-binding transcription activator activity, RNA polymerase II-specific"/>
    <property type="evidence" value="ECO:0007669"/>
    <property type="project" value="TreeGrafter"/>
</dbReference>
<dbReference type="SMART" id="SM00353">
    <property type="entry name" value="HLH"/>
    <property type="match status" value="1"/>
</dbReference>
<dbReference type="SUPFAM" id="SSF47459">
    <property type="entry name" value="HLH, helix-loop-helix DNA-binding domain"/>
    <property type="match status" value="1"/>
</dbReference>
<feature type="region of interest" description="Disordered" evidence="6">
    <location>
        <begin position="222"/>
        <end position="245"/>
    </location>
</feature>
<keyword evidence="1" id="KW-0479">Metal-binding</keyword>
<dbReference type="InterPro" id="IPR011124">
    <property type="entry name" value="Znf_CW"/>
</dbReference>
<dbReference type="SUPFAM" id="SSF47095">
    <property type="entry name" value="HMG-box"/>
    <property type="match status" value="1"/>
</dbReference>
<feature type="domain" description="BHLH" evidence="8">
    <location>
        <begin position="94"/>
        <end position="147"/>
    </location>
</feature>
<dbReference type="Pfam" id="PF07496">
    <property type="entry name" value="zf-CW"/>
    <property type="match status" value="1"/>
</dbReference>
<feature type="DNA-binding region" description="HMG box" evidence="5">
    <location>
        <begin position="248"/>
        <end position="316"/>
    </location>
</feature>
<protein>
    <submittedName>
        <fullName evidence="10">HMG box-containing protein 1</fullName>
    </submittedName>
</protein>
<keyword evidence="4 5" id="KW-0238">DNA-binding</keyword>
<dbReference type="SMART" id="SM00398">
    <property type="entry name" value="HMG"/>
    <property type="match status" value="1"/>
</dbReference>
<evidence type="ECO:0000259" key="9">
    <source>
        <dbReference type="PROSITE" id="PS51050"/>
    </source>
</evidence>
<dbReference type="Proteomes" id="UP001249851">
    <property type="component" value="Unassembled WGS sequence"/>
</dbReference>
<dbReference type="GO" id="GO:0046983">
    <property type="term" value="F:protein dimerization activity"/>
    <property type="evidence" value="ECO:0007669"/>
    <property type="project" value="InterPro"/>
</dbReference>
<dbReference type="GO" id="GO:0000122">
    <property type="term" value="P:negative regulation of transcription by RNA polymerase II"/>
    <property type="evidence" value="ECO:0007669"/>
    <property type="project" value="TreeGrafter"/>
</dbReference>
<dbReference type="GO" id="GO:0030182">
    <property type="term" value="P:neuron differentiation"/>
    <property type="evidence" value="ECO:0007669"/>
    <property type="project" value="TreeGrafter"/>
</dbReference>
<organism evidence="10 11">
    <name type="scientific">Acropora cervicornis</name>
    <name type="common">Staghorn coral</name>
    <dbReference type="NCBI Taxonomy" id="6130"/>
    <lineage>
        <taxon>Eukaryota</taxon>
        <taxon>Metazoa</taxon>
        <taxon>Cnidaria</taxon>
        <taxon>Anthozoa</taxon>
        <taxon>Hexacorallia</taxon>
        <taxon>Scleractinia</taxon>
        <taxon>Astrocoeniina</taxon>
        <taxon>Acroporidae</taxon>
        <taxon>Acropora</taxon>
    </lineage>
</organism>
<sequence length="480" mass="54896">MESHNHLPVKESFCFQSGNIKFERVPPVDVTIKEENYQQSTRHWGMQIKPPTQGRINEVRTQTPWKLKKPNKSTSVVQCRNKRKAKPRKLINALVYYHQKTVQRERERAIRDKIKCLSKLLPWSYLKNNRPSRKDILESAIRYVMQLQEDIREAYLQKGLRSEELKSALQGDMVLNLGNSHHQINEAYMAAGVENSLPSTPELKVDAEDLSHTILMASPFSELSSQGSEMSDSALSGGSRTGENTKHIKRPMNAFLLYSKNHRTLFKQLYPGRDNRKISTLLAEKWRGMKPEEKEPYRLEAKELMRQTKESHPDFKYSDGIKKAPQSSANGGSARQTSLECGYKVGSHNLRQRGANARDFKTTKKAQGQQEKTQSIKMNNSTATPAFDVAPAATLVESKTVQTLATPDTFPHHLGNGHSYLMQILTSNEGRRSPMVKVNVDWHPNACDHWVQCEECKKWHMLPDETDPAILPDKWYCCKN</sequence>
<dbReference type="InterPro" id="IPR009071">
    <property type="entry name" value="HMG_box_dom"/>
</dbReference>
<dbReference type="InterPro" id="IPR036638">
    <property type="entry name" value="HLH_DNA-bd_sf"/>
</dbReference>
<dbReference type="Gene3D" id="4.10.280.10">
    <property type="entry name" value="Helix-loop-helix DNA-binding domain"/>
    <property type="match status" value="1"/>
</dbReference>
<reference evidence="10" key="2">
    <citation type="journal article" date="2023" name="Science">
        <title>Genomic signatures of disease resistance in endangered staghorn corals.</title>
        <authorList>
            <person name="Vollmer S.V."/>
            <person name="Selwyn J.D."/>
            <person name="Despard B.A."/>
            <person name="Roesel C.L."/>
        </authorList>
    </citation>
    <scope>NUCLEOTIDE SEQUENCE</scope>
    <source>
        <strain evidence="10">K2</strain>
    </source>
</reference>
<feature type="region of interest" description="Disordered" evidence="6">
    <location>
        <begin position="311"/>
        <end position="335"/>
    </location>
</feature>
<feature type="domain" description="HMG box" evidence="7">
    <location>
        <begin position="248"/>
        <end position="316"/>
    </location>
</feature>
<dbReference type="Pfam" id="PF00505">
    <property type="entry name" value="HMG_box"/>
    <property type="match status" value="1"/>
</dbReference>
<dbReference type="GO" id="GO:0005634">
    <property type="term" value="C:nucleus"/>
    <property type="evidence" value="ECO:0007669"/>
    <property type="project" value="UniProtKB-UniRule"/>
</dbReference>
<proteinExistence type="predicted"/>
<feature type="compositionally biased region" description="Polar residues" evidence="6">
    <location>
        <begin position="325"/>
        <end position="335"/>
    </location>
</feature>
<evidence type="ECO:0000256" key="6">
    <source>
        <dbReference type="SAM" id="MobiDB-lite"/>
    </source>
</evidence>
<dbReference type="InterPro" id="IPR011598">
    <property type="entry name" value="bHLH_dom"/>
</dbReference>
<dbReference type="InterPro" id="IPR050140">
    <property type="entry name" value="SRY-related_HMG-box_TF-like"/>
</dbReference>
<evidence type="ECO:0000256" key="1">
    <source>
        <dbReference type="ARBA" id="ARBA00022723"/>
    </source>
</evidence>
<evidence type="ECO:0000256" key="5">
    <source>
        <dbReference type="PROSITE-ProRule" id="PRU00267"/>
    </source>
</evidence>
<dbReference type="Gene3D" id="1.10.30.10">
    <property type="entry name" value="High mobility group box domain"/>
    <property type="match status" value="1"/>
</dbReference>
<keyword evidence="2" id="KW-0863">Zinc-finger</keyword>
<evidence type="ECO:0000259" key="8">
    <source>
        <dbReference type="PROSITE" id="PS50888"/>
    </source>
</evidence>
<dbReference type="PANTHER" id="PTHR10270">
    <property type="entry name" value="SOX TRANSCRIPTION FACTOR"/>
    <property type="match status" value="1"/>
</dbReference>
<keyword evidence="3" id="KW-0862">Zinc</keyword>
<dbReference type="PROSITE" id="PS50888">
    <property type="entry name" value="BHLH"/>
    <property type="match status" value="1"/>
</dbReference>
<dbReference type="PROSITE" id="PS50118">
    <property type="entry name" value="HMG_BOX_2"/>
    <property type="match status" value="1"/>
</dbReference>
<name>A0AAD9QR48_ACRCE</name>
<evidence type="ECO:0000313" key="11">
    <source>
        <dbReference type="Proteomes" id="UP001249851"/>
    </source>
</evidence>
<keyword evidence="11" id="KW-1185">Reference proteome</keyword>